<dbReference type="GO" id="GO:0015288">
    <property type="term" value="F:porin activity"/>
    <property type="evidence" value="ECO:0007669"/>
    <property type="project" value="TreeGrafter"/>
</dbReference>
<dbReference type="RefSeq" id="WP_168736816.1">
    <property type="nucleotide sequence ID" value="NZ_JABAHZ010000001.1"/>
</dbReference>
<evidence type="ECO:0000256" key="8">
    <source>
        <dbReference type="SAM" id="SignalP"/>
    </source>
</evidence>
<keyword evidence="4" id="KW-1134">Transmembrane beta strand</keyword>
<keyword evidence="10" id="KW-1185">Reference proteome</keyword>
<dbReference type="Gene3D" id="1.20.1600.10">
    <property type="entry name" value="Outer membrane efflux proteins (OEP)"/>
    <property type="match status" value="1"/>
</dbReference>
<gene>
    <name evidence="9" type="ORF">HGH91_02185</name>
</gene>
<evidence type="ECO:0000256" key="1">
    <source>
        <dbReference type="ARBA" id="ARBA00004442"/>
    </source>
</evidence>
<evidence type="ECO:0000256" key="4">
    <source>
        <dbReference type="ARBA" id="ARBA00022452"/>
    </source>
</evidence>
<comment type="subcellular location">
    <subcellularLocation>
        <location evidence="1">Cell outer membrane</location>
    </subcellularLocation>
</comment>
<name>A0A847SCE3_9BACT</name>
<comment type="caution">
    <text evidence="9">The sequence shown here is derived from an EMBL/GenBank/DDBJ whole genome shotgun (WGS) entry which is preliminary data.</text>
</comment>
<evidence type="ECO:0000256" key="2">
    <source>
        <dbReference type="ARBA" id="ARBA00007613"/>
    </source>
</evidence>
<keyword evidence="8" id="KW-0732">Signal</keyword>
<evidence type="ECO:0000256" key="3">
    <source>
        <dbReference type="ARBA" id="ARBA00022448"/>
    </source>
</evidence>
<feature type="signal peptide" evidence="8">
    <location>
        <begin position="1"/>
        <end position="20"/>
    </location>
</feature>
<keyword evidence="7" id="KW-0998">Cell outer membrane</keyword>
<dbReference type="PANTHER" id="PTHR30026">
    <property type="entry name" value="OUTER MEMBRANE PROTEIN TOLC"/>
    <property type="match status" value="1"/>
</dbReference>
<dbReference type="SUPFAM" id="SSF56954">
    <property type="entry name" value="Outer membrane efflux proteins (OEP)"/>
    <property type="match status" value="1"/>
</dbReference>
<protein>
    <submittedName>
        <fullName evidence="9">TolC family protein</fullName>
    </submittedName>
</protein>
<comment type="similarity">
    <text evidence="2">Belongs to the outer membrane factor (OMF) (TC 1.B.17) family.</text>
</comment>
<dbReference type="EMBL" id="JABAHZ010000001">
    <property type="protein sequence ID" value="NLR77413.1"/>
    <property type="molecule type" value="Genomic_DNA"/>
</dbReference>
<dbReference type="PANTHER" id="PTHR30026:SF20">
    <property type="entry name" value="OUTER MEMBRANE PROTEIN TOLC"/>
    <property type="match status" value="1"/>
</dbReference>
<evidence type="ECO:0000256" key="6">
    <source>
        <dbReference type="ARBA" id="ARBA00023136"/>
    </source>
</evidence>
<dbReference type="GO" id="GO:0009279">
    <property type="term" value="C:cell outer membrane"/>
    <property type="evidence" value="ECO:0007669"/>
    <property type="project" value="UniProtKB-SubCell"/>
</dbReference>
<keyword evidence="6" id="KW-0472">Membrane</keyword>
<keyword evidence="5" id="KW-0812">Transmembrane</keyword>
<dbReference type="GO" id="GO:1990281">
    <property type="term" value="C:efflux pump complex"/>
    <property type="evidence" value="ECO:0007669"/>
    <property type="project" value="TreeGrafter"/>
</dbReference>
<dbReference type="InterPro" id="IPR003423">
    <property type="entry name" value="OMP_efflux"/>
</dbReference>
<evidence type="ECO:0000256" key="5">
    <source>
        <dbReference type="ARBA" id="ARBA00022692"/>
    </source>
</evidence>
<dbReference type="Proteomes" id="UP000552864">
    <property type="component" value="Unassembled WGS sequence"/>
</dbReference>
<accession>A0A847SCE3</accession>
<feature type="chain" id="PRO_5032283375" evidence="8">
    <location>
        <begin position="21"/>
        <end position="427"/>
    </location>
</feature>
<evidence type="ECO:0000256" key="7">
    <source>
        <dbReference type="ARBA" id="ARBA00023237"/>
    </source>
</evidence>
<dbReference type="AlphaFoldDB" id="A0A847SCE3"/>
<sequence>MNIKSIFTIAMLLAGHQALAQSPVLTIEACQRLALEQNKKIKAAQYNIEASQAALQSAEANAYPSFDGSVMGAYLGKPIGGALNGAIPQYFGSAMVTATQPIYAGGKIRTGKAAAQKGVSIQTAQKALTSAEVLLQVHKAYWQVVQVKEKTVLAQQYHRMLETLQQELKNTYDAGLIYKNDLLRVEVNLNEAALNIHQANDGLVLAKLNLAQVTGMPGNTDFNVADSVVGDFRELSEQALLNAADSRPEIRLLKNVLEAETLQQKLLKGDLLPTIGVSAAGLATGGKGVNISNGKDFMASYYGLASISIPIFDWGKKANKVKEQSLKIAARQQQLEETRELVNIEVQQCYLALNQSVKKINASRLSLAQAEENLKLANDRFKAGTITGKDVQEAQAIWQQAYSGSIDSKVEYKINEAAYKKAIGELH</sequence>
<dbReference type="Pfam" id="PF02321">
    <property type="entry name" value="OEP"/>
    <property type="match status" value="2"/>
</dbReference>
<evidence type="ECO:0000313" key="9">
    <source>
        <dbReference type="EMBL" id="NLR77413.1"/>
    </source>
</evidence>
<reference evidence="9 10" key="1">
    <citation type="submission" date="2020-04" db="EMBL/GenBank/DDBJ databases">
        <authorList>
            <person name="Yin C."/>
        </authorList>
    </citation>
    <scope>NUCLEOTIDE SEQUENCE [LARGE SCALE GENOMIC DNA]</scope>
    <source>
        <strain evidence="9 10">Ak56</strain>
    </source>
</reference>
<keyword evidence="3" id="KW-0813">Transport</keyword>
<dbReference type="InterPro" id="IPR051906">
    <property type="entry name" value="TolC-like"/>
</dbReference>
<organism evidence="9 10">
    <name type="scientific">Chitinophaga eiseniae</name>
    <dbReference type="NCBI Taxonomy" id="634771"/>
    <lineage>
        <taxon>Bacteria</taxon>
        <taxon>Pseudomonadati</taxon>
        <taxon>Bacteroidota</taxon>
        <taxon>Chitinophagia</taxon>
        <taxon>Chitinophagales</taxon>
        <taxon>Chitinophagaceae</taxon>
        <taxon>Chitinophaga</taxon>
    </lineage>
</organism>
<evidence type="ECO:0000313" key="10">
    <source>
        <dbReference type="Proteomes" id="UP000552864"/>
    </source>
</evidence>
<proteinExistence type="inferred from homology"/>
<dbReference type="GO" id="GO:0015562">
    <property type="term" value="F:efflux transmembrane transporter activity"/>
    <property type="evidence" value="ECO:0007669"/>
    <property type="project" value="InterPro"/>
</dbReference>